<keyword evidence="4" id="KW-1185">Reference proteome</keyword>
<dbReference type="SMART" id="SM00184">
    <property type="entry name" value="RING"/>
    <property type="match status" value="1"/>
</dbReference>
<dbReference type="EMBL" id="SPLM01000042">
    <property type="protein sequence ID" value="TMW63999.1"/>
    <property type="molecule type" value="Genomic_DNA"/>
</dbReference>
<gene>
    <name evidence="3" type="ORF">Poli38472_014704</name>
</gene>
<organism evidence="3 4">
    <name type="scientific">Pythium oligandrum</name>
    <name type="common">Mycoparasitic fungus</name>
    <dbReference type="NCBI Taxonomy" id="41045"/>
    <lineage>
        <taxon>Eukaryota</taxon>
        <taxon>Sar</taxon>
        <taxon>Stramenopiles</taxon>
        <taxon>Oomycota</taxon>
        <taxon>Peronosporomycetes</taxon>
        <taxon>Pythiales</taxon>
        <taxon>Pythiaceae</taxon>
        <taxon>Pythium</taxon>
    </lineage>
</organism>
<accession>A0A8K1CI45</accession>
<dbReference type="PROSITE" id="PS50089">
    <property type="entry name" value="ZF_RING_2"/>
    <property type="match status" value="1"/>
</dbReference>
<protein>
    <recommendedName>
        <fullName evidence="2">RING-type domain-containing protein</fullName>
    </recommendedName>
</protein>
<dbReference type="Pfam" id="PF13639">
    <property type="entry name" value="zf-RING_2"/>
    <property type="match status" value="1"/>
</dbReference>
<reference evidence="3" key="1">
    <citation type="submission" date="2019-03" db="EMBL/GenBank/DDBJ databases">
        <title>Long read genome sequence of the mycoparasitic Pythium oligandrum ATCC 38472 isolated from sugarbeet rhizosphere.</title>
        <authorList>
            <person name="Gaulin E."/>
        </authorList>
    </citation>
    <scope>NUCLEOTIDE SEQUENCE</scope>
    <source>
        <strain evidence="3">ATCC 38472_TT</strain>
    </source>
</reference>
<evidence type="ECO:0000313" key="4">
    <source>
        <dbReference type="Proteomes" id="UP000794436"/>
    </source>
</evidence>
<dbReference type="Gene3D" id="3.30.40.10">
    <property type="entry name" value="Zinc/RING finger domain, C3HC4 (zinc finger)"/>
    <property type="match status" value="1"/>
</dbReference>
<evidence type="ECO:0000256" key="1">
    <source>
        <dbReference type="PROSITE-ProRule" id="PRU00175"/>
    </source>
</evidence>
<dbReference type="InterPro" id="IPR001841">
    <property type="entry name" value="Znf_RING"/>
</dbReference>
<evidence type="ECO:0000259" key="2">
    <source>
        <dbReference type="PROSITE" id="PS50089"/>
    </source>
</evidence>
<dbReference type="AlphaFoldDB" id="A0A8K1CI45"/>
<keyword evidence="1" id="KW-0862">Zinc</keyword>
<sequence>MHTTIMASRIPSVRTETRSTDSVGSAMGEQVLHLLEFVDLELLTSSGPVVEDVRYVLKVHQRRARAVWKYPRSFDEYVAFNGRMLEALQHGHFCDAGCPWLHGFLVSKFPAKTTLLLSASSHTVVDRRRRALEEVLQTLRKFLLNRINYSCPRIKYHVAEVFLDFVYGGVIDDHRLLEACRGPVSVPTPPTSSDSSRSLLSVLSRGSSMDEVIIPELKSSSSVECEEVCTLCMQLVTTQDVYAMRLRCGHRFHDECIVPKLNEELRCPTCGDGQRHP</sequence>
<dbReference type="InterPro" id="IPR013083">
    <property type="entry name" value="Znf_RING/FYVE/PHD"/>
</dbReference>
<dbReference type="OrthoDB" id="8062037at2759"/>
<comment type="caution">
    <text evidence="3">The sequence shown here is derived from an EMBL/GenBank/DDBJ whole genome shotgun (WGS) entry which is preliminary data.</text>
</comment>
<dbReference type="GO" id="GO:0008270">
    <property type="term" value="F:zinc ion binding"/>
    <property type="evidence" value="ECO:0007669"/>
    <property type="project" value="UniProtKB-KW"/>
</dbReference>
<dbReference type="SUPFAM" id="SSF57850">
    <property type="entry name" value="RING/U-box"/>
    <property type="match status" value="1"/>
</dbReference>
<keyword evidence="1" id="KW-0863">Zinc-finger</keyword>
<keyword evidence="1" id="KW-0479">Metal-binding</keyword>
<dbReference type="Proteomes" id="UP000794436">
    <property type="component" value="Unassembled WGS sequence"/>
</dbReference>
<proteinExistence type="predicted"/>
<name>A0A8K1CI45_PYTOL</name>
<feature type="domain" description="RING-type" evidence="2">
    <location>
        <begin position="229"/>
        <end position="270"/>
    </location>
</feature>
<evidence type="ECO:0000313" key="3">
    <source>
        <dbReference type="EMBL" id="TMW63999.1"/>
    </source>
</evidence>